<feature type="region of interest" description="Disordered" evidence="1">
    <location>
        <begin position="1"/>
        <end position="20"/>
    </location>
</feature>
<dbReference type="EMBL" id="AP022593">
    <property type="protein sequence ID" value="BBY52378.1"/>
    <property type="molecule type" value="Genomic_DNA"/>
</dbReference>
<reference evidence="2 3" key="1">
    <citation type="journal article" date="2019" name="Emerg. Microbes Infect.">
        <title>Comprehensive subspecies identification of 175 nontuberculous mycobacteria species based on 7547 genomic profiles.</title>
        <authorList>
            <person name="Matsumoto Y."/>
            <person name="Kinjo T."/>
            <person name="Motooka D."/>
            <person name="Nabeya D."/>
            <person name="Jung N."/>
            <person name="Uechi K."/>
            <person name="Horii T."/>
            <person name="Iida T."/>
            <person name="Fujita J."/>
            <person name="Nakamura S."/>
        </authorList>
    </citation>
    <scope>NUCLEOTIDE SEQUENCE [LARGE SCALE GENOMIC DNA]</scope>
    <source>
        <strain evidence="2 3">JCM 18538</strain>
    </source>
</reference>
<gene>
    <name evidence="2" type="ORF">MARA_58460</name>
</gene>
<dbReference type="RefSeq" id="WP_235887335.1">
    <property type="nucleotide sequence ID" value="NZ_AP022593.1"/>
</dbReference>
<dbReference type="Proteomes" id="UP000467428">
    <property type="component" value="Chromosome"/>
</dbReference>
<protein>
    <submittedName>
        <fullName evidence="2">Uncharacterized protein</fullName>
    </submittedName>
</protein>
<organism evidence="2 3">
    <name type="scientific">Mycolicibacterium arabiense</name>
    <dbReference type="NCBI Taxonomy" id="1286181"/>
    <lineage>
        <taxon>Bacteria</taxon>
        <taxon>Bacillati</taxon>
        <taxon>Actinomycetota</taxon>
        <taxon>Actinomycetes</taxon>
        <taxon>Mycobacteriales</taxon>
        <taxon>Mycobacteriaceae</taxon>
        <taxon>Mycolicibacterium</taxon>
    </lineage>
</organism>
<proteinExistence type="predicted"/>
<dbReference type="AlphaFoldDB" id="A0A7I7S6D9"/>
<keyword evidence="3" id="KW-1185">Reference proteome</keyword>
<dbReference type="KEGG" id="marz:MARA_58460"/>
<accession>A0A7I7S6D9</accession>
<sequence length="180" mass="19297">MADKLGLSEHARERETAVASHPNVAASAVGAALVTAATVFAPSSHAAAEMRIGNYEVANNRWNDHSFVWSVAHSCGAPDCATYFEDPILAPETTNLNVIAIPRPLKSQRYQNTAFYDNGRYTLTVDVIDGVRCIGYNLPSHDVYSWDAVSLAGTIVSTYDAGCYGAPGGTSTYTFSLVKM</sequence>
<name>A0A7I7S6D9_9MYCO</name>
<evidence type="ECO:0000256" key="1">
    <source>
        <dbReference type="SAM" id="MobiDB-lite"/>
    </source>
</evidence>
<evidence type="ECO:0000313" key="2">
    <source>
        <dbReference type="EMBL" id="BBY52378.1"/>
    </source>
</evidence>
<geneLocation type="plasmid" evidence="3">
    <name>pjcm18538 dna</name>
</geneLocation>
<feature type="compositionally biased region" description="Basic and acidic residues" evidence="1">
    <location>
        <begin position="1"/>
        <end position="16"/>
    </location>
</feature>
<evidence type="ECO:0000313" key="3">
    <source>
        <dbReference type="Proteomes" id="UP000467428"/>
    </source>
</evidence>